<sequence>MHTTTNCNEDDHRPQMVFTSTVDASSTSPPQRHCPSNNVTDFNNSTTQDEPPPYYLTPKGYYIGQDAAVSIDTKEKRDEKWTVNIGEQSLAAASELRDPPYDAREEKHTMKCGFMRIGTRCAIIGLVLSIIVLAGGACMVTGSALVSNQCTDDCNGDPNISNRCSTVCSQSLHKGLLITGILIIIFAAISTTAHFIILLAIPFVRWIKNCKQAACS</sequence>
<accession>A0A068SFZ2</accession>
<protein>
    <submittedName>
        <fullName evidence="3">Uncharacterized protein</fullName>
    </submittedName>
</protein>
<evidence type="ECO:0000256" key="1">
    <source>
        <dbReference type="SAM" id="MobiDB-lite"/>
    </source>
</evidence>
<name>A0A068SFZ2_9FUNG</name>
<dbReference type="OrthoDB" id="2274733at2759"/>
<keyword evidence="4" id="KW-1185">Reference proteome</keyword>
<feature type="transmembrane region" description="Helical" evidence="2">
    <location>
        <begin position="117"/>
        <end position="137"/>
    </location>
</feature>
<feature type="transmembrane region" description="Helical" evidence="2">
    <location>
        <begin position="176"/>
        <end position="201"/>
    </location>
</feature>
<keyword evidence="2" id="KW-0472">Membrane</keyword>
<feature type="compositionally biased region" description="Polar residues" evidence="1">
    <location>
        <begin position="20"/>
        <end position="49"/>
    </location>
</feature>
<feature type="region of interest" description="Disordered" evidence="1">
    <location>
        <begin position="20"/>
        <end position="53"/>
    </location>
</feature>
<organism evidence="3 4">
    <name type="scientific">Lichtheimia corymbifera JMRC:FSU:9682</name>
    <dbReference type="NCBI Taxonomy" id="1263082"/>
    <lineage>
        <taxon>Eukaryota</taxon>
        <taxon>Fungi</taxon>
        <taxon>Fungi incertae sedis</taxon>
        <taxon>Mucoromycota</taxon>
        <taxon>Mucoromycotina</taxon>
        <taxon>Mucoromycetes</taxon>
        <taxon>Mucorales</taxon>
        <taxon>Lichtheimiaceae</taxon>
        <taxon>Lichtheimia</taxon>
    </lineage>
</organism>
<dbReference type="AlphaFoldDB" id="A0A068SFZ2"/>
<evidence type="ECO:0000313" key="4">
    <source>
        <dbReference type="Proteomes" id="UP000027586"/>
    </source>
</evidence>
<dbReference type="EMBL" id="CBTN010000104">
    <property type="protein sequence ID" value="CDH60742.1"/>
    <property type="molecule type" value="Genomic_DNA"/>
</dbReference>
<reference evidence="3" key="1">
    <citation type="submission" date="2013-08" db="EMBL/GenBank/DDBJ databases">
        <title>Gene expansion shapes genome architecture in the human pathogen Lichtheimia corymbifera: an evolutionary genomics analysis in the ancient terrestrial Mucorales (Mucoromycotina).</title>
        <authorList>
            <person name="Schwartze V.U."/>
            <person name="Winter S."/>
            <person name="Shelest E."/>
            <person name="Marcet-Houben M."/>
            <person name="Horn F."/>
            <person name="Wehner S."/>
            <person name="Hoffmann K."/>
            <person name="Riege K."/>
            <person name="Sammeth M."/>
            <person name="Nowrousian M."/>
            <person name="Valiante V."/>
            <person name="Linde J."/>
            <person name="Jacobsen I.D."/>
            <person name="Marz M."/>
            <person name="Brakhage A.A."/>
            <person name="Gabaldon T."/>
            <person name="Bocker S."/>
            <person name="Voigt K."/>
        </authorList>
    </citation>
    <scope>NUCLEOTIDE SEQUENCE [LARGE SCALE GENOMIC DNA]</scope>
    <source>
        <strain evidence="3">FSU 9682</strain>
    </source>
</reference>
<comment type="caution">
    <text evidence="3">The sequence shown here is derived from an EMBL/GenBank/DDBJ whole genome shotgun (WGS) entry which is preliminary data.</text>
</comment>
<dbReference type="VEuPathDB" id="FungiDB:LCOR_11521.1"/>
<proteinExistence type="predicted"/>
<dbReference type="Proteomes" id="UP000027586">
    <property type="component" value="Unassembled WGS sequence"/>
</dbReference>
<keyword evidence="2" id="KW-0812">Transmembrane</keyword>
<gene>
    <name evidence="3" type="ORF">LCOR_11521.1</name>
</gene>
<evidence type="ECO:0000256" key="2">
    <source>
        <dbReference type="SAM" id="Phobius"/>
    </source>
</evidence>
<evidence type="ECO:0000313" key="3">
    <source>
        <dbReference type="EMBL" id="CDH60742.1"/>
    </source>
</evidence>
<keyword evidence="2" id="KW-1133">Transmembrane helix</keyword>